<evidence type="ECO:0000256" key="2">
    <source>
        <dbReference type="ARBA" id="ARBA00022679"/>
    </source>
</evidence>
<comment type="catalytic activity">
    <reaction evidence="4">
        <text>N-acetyl-alpha-D-glucosamine 1-phosphate + UTP + H(+) = UDP-N-acetyl-alpha-D-glucosamine + diphosphate</text>
        <dbReference type="Rhea" id="RHEA:13509"/>
        <dbReference type="ChEBI" id="CHEBI:15378"/>
        <dbReference type="ChEBI" id="CHEBI:33019"/>
        <dbReference type="ChEBI" id="CHEBI:46398"/>
        <dbReference type="ChEBI" id="CHEBI:57705"/>
        <dbReference type="ChEBI" id="CHEBI:57776"/>
        <dbReference type="EC" id="2.7.7.23"/>
    </reaction>
</comment>
<protein>
    <recommendedName>
        <fullName evidence="1">UDP-N-acetylglucosamine diphosphorylase</fullName>
        <ecNumber evidence="1">2.7.7.23</ecNumber>
    </recommendedName>
</protein>
<feature type="non-terminal residue" evidence="6">
    <location>
        <position position="1"/>
    </location>
</feature>
<evidence type="ECO:0000256" key="4">
    <source>
        <dbReference type="ARBA" id="ARBA00048493"/>
    </source>
</evidence>
<sequence>EQKEQLGTGHAAQQAKLALHDFSGDVLVVCGDMPLIKSQTLIDLVNRHREKKSACTVLTLKSSEKKDFGLVIRDEQGSVSKIVECKDASEDEKKVDEFNSGVYCFDKHLFSKALDEIGNNNIQKEYYLTDTIQYIVSSGFVIETEQITDTTQLLGINTQEDLSLAEKILMGETGPF</sequence>
<dbReference type="PANTHER" id="PTHR43584:SF3">
    <property type="entry name" value="BIFUNCTIONAL PROTEIN GLMU"/>
    <property type="match status" value="1"/>
</dbReference>
<dbReference type="Gene3D" id="3.90.550.10">
    <property type="entry name" value="Spore Coat Polysaccharide Biosynthesis Protein SpsA, Chain A"/>
    <property type="match status" value="1"/>
</dbReference>
<gene>
    <name evidence="6" type="ORF">METZ01_LOCUS391779</name>
</gene>
<evidence type="ECO:0000256" key="1">
    <source>
        <dbReference type="ARBA" id="ARBA00012457"/>
    </source>
</evidence>
<dbReference type="SUPFAM" id="SSF53448">
    <property type="entry name" value="Nucleotide-diphospho-sugar transferases"/>
    <property type="match status" value="1"/>
</dbReference>
<dbReference type="EC" id="2.7.7.23" evidence="1"/>
<dbReference type="GO" id="GO:0003977">
    <property type="term" value="F:UDP-N-acetylglucosamine diphosphorylase activity"/>
    <property type="evidence" value="ECO:0007669"/>
    <property type="project" value="UniProtKB-EC"/>
</dbReference>
<dbReference type="InterPro" id="IPR029044">
    <property type="entry name" value="Nucleotide-diphossugar_trans"/>
</dbReference>
<evidence type="ECO:0000313" key="6">
    <source>
        <dbReference type="EMBL" id="SVD38925.1"/>
    </source>
</evidence>
<accession>A0A382UYS9</accession>
<evidence type="ECO:0000259" key="5">
    <source>
        <dbReference type="Pfam" id="PF00483"/>
    </source>
</evidence>
<keyword evidence="2" id="KW-0808">Transferase</keyword>
<dbReference type="InterPro" id="IPR005835">
    <property type="entry name" value="NTP_transferase_dom"/>
</dbReference>
<dbReference type="Pfam" id="PF00483">
    <property type="entry name" value="NTP_transferase"/>
    <property type="match status" value="1"/>
</dbReference>
<dbReference type="EMBL" id="UINC01147544">
    <property type="protein sequence ID" value="SVD38925.1"/>
    <property type="molecule type" value="Genomic_DNA"/>
</dbReference>
<organism evidence="6">
    <name type="scientific">marine metagenome</name>
    <dbReference type="NCBI Taxonomy" id="408172"/>
    <lineage>
        <taxon>unclassified sequences</taxon>
        <taxon>metagenomes</taxon>
        <taxon>ecological metagenomes</taxon>
    </lineage>
</organism>
<name>A0A382UYS9_9ZZZZ</name>
<proteinExistence type="predicted"/>
<dbReference type="InterPro" id="IPR050065">
    <property type="entry name" value="GlmU-like"/>
</dbReference>
<evidence type="ECO:0000256" key="3">
    <source>
        <dbReference type="ARBA" id="ARBA00022695"/>
    </source>
</evidence>
<dbReference type="AlphaFoldDB" id="A0A382UYS9"/>
<reference evidence="6" key="1">
    <citation type="submission" date="2018-05" db="EMBL/GenBank/DDBJ databases">
        <authorList>
            <person name="Lanie J.A."/>
            <person name="Ng W.-L."/>
            <person name="Kazmierczak K.M."/>
            <person name="Andrzejewski T.M."/>
            <person name="Davidsen T.M."/>
            <person name="Wayne K.J."/>
            <person name="Tettelin H."/>
            <person name="Glass J.I."/>
            <person name="Rusch D."/>
            <person name="Podicherti R."/>
            <person name="Tsui H.-C.T."/>
            <person name="Winkler M.E."/>
        </authorList>
    </citation>
    <scope>NUCLEOTIDE SEQUENCE</scope>
</reference>
<keyword evidence="3" id="KW-0548">Nucleotidyltransferase</keyword>
<feature type="domain" description="Nucleotidyl transferase" evidence="5">
    <location>
        <begin position="2"/>
        <end position="139"/>
    </location>
</feature>
<dbReference type="PANTHER" id="PTHR43584">
    <property type="entry name" value="NUCLEOTIDYL TRANSFERASE"/>
    <property type="match status" value="1"/>
</dbReference>